<dbReference type="Gene3D" id="3.30.465.10">
    <property type="match status" value="1"/>
</dbReference>
<dbReference type="InterPro" id="IPR036318">
    <property type="entry name" value="FAD-bd_PCMH-like_sf"/>
</dbReference>
<dbReference type="PROSITE" id="PS51387">
    <property type="entry name" value="FAD_PCMH"/>
    <property type="match status" value="1"/>
</dbReference>
<organism evidence="6 7">
    <name type="scientific">Micromonospora sonneratiae</name>
    <dbReference type="NCBI Taxonomy" id="1184706"/>
    <lineage>
        <taxon>Bacteria</taxon>
        <taxon>Bacillati</taxon>
        <taxon>Actinomycetota</taxon>
        <taxon>Actinomycetes</taxon>
        <taxon>Micromonosporales</taxon>
        <taxon>Micromonosporaceae</taxon>
        <taxon>Micromonospora</taxon>
    </lineage>
</organism>
<dbReference type="InterPro" id="IPR004113">
    <property type="entry name" value="FAD-bd_oxidored_4_C"/>
</dbReference>
<dbReference type="InterPro" id="IPR016164">
    <property type="entry name" value="FAD-linked_Oxase-like_C"/>
</dbReference>
<evidence type="ECO:0000256" key="2">
    <source>
        <dbReference type="ARBA" id="ARBA00022630"/>
    </source>
</evidence>
<feature type="domain" description="FAD-binding PCMH-type" evidence="5">
    <location>
        <begin position="53"/>
        <end position="281"/>
    </location>
</feature>
<comment type="cofactor">
    <cofactor evidence="1">
        <name>FAD</name>
        <dbReference type="ChEBI" id="CHEBI:57692"/>
    </cofactor>
</comment>
<evidence type="ECO:0000256" key="1">
    <source>
        <dbReference type="ARBA" id="ARBA00001974"/>
    </source>
</evidence>
<comment type="caution">
    <text evidence="6">The sequence shown here is derived from an EMBL/GenBank/DDBJ whole genome shotgun (WGS) entry which is preliminary data.</text>
</comment>
<dbReference type="PANTHER" id="PTHR11748">
    <property type="entry name" value="D-LACTATE DEHYDROGENASE"/>
    <property type="match status" value="1"/>
</dbReference>
<dbReference type="RefSeq" id="WP_377565350.1">
    <property type="nucleotide sequence ID" value="NZ_JBHTMP010000001.1"/>
</dbReference>
<dbReference type="SUPFAM" id="SSF56176">
    <property type="entry name" value="FAD-binding/transporter-associated domain-like"/>
    <property type="match status" value="1"/>
</dbReference>
<dbReference type="Pfam" id="PF02913">
    <property type="entry name" value="FAD-oxidase_C"/>
    <property type="match status" value="1"/>
</dbReference>
<keyword evidence="4" id="KW-0560">Oxidoreductase</keyword>
<keyword evidence="7" id="KW-1185">Reference proteome</keyword>
<dbReference type="PANTHER" id="PTHR11748:SF119">
    <property type="entry name" value="D-2-HYDROXYGLUTARATE DEHYDROGENASE"/>
    <property type="match status" value="1"/>
</dbReference>
<evidence type="ECO:0000313" key="6">
    <source>
        <dbReference type="EMBL" id="MFD1319494.1"/>
    </source>
</evidence>
<dbReference type="Gene3D" id="3.30.43.10">
    <property type="entry name" value="Uridine Diphospho-n-acetylenolpyruvylglucosamine Reductase, domain 2"/>
    <property type="match status" value="1"/>
</dbReference>
<protein>
    <submittedName>
        <fullName evidence="6">FAD-binding and (Fe-S)-binding domain-containing protein</fullName>
    </submittedName>
</protein>
<dbReference type="Pfam" id="PF02754">
    <property type="entry name" value="CCG"/>
    <property type="match status" value="1"/>
</dbReference>
<dbReference type="Proteomes" id="UP001597260">
    <property type="component" value="Unassembled WGS sequence"/>
</dbReference>
<dbReference type="SUPFAM" id="SSF55103">
    <property type="entry name" value="FAD-linked oxidases, C-terminal domain"/>
    <property type="match status" value="1"/>
</dbReference>
<name>A0ABW3Y521_9ACTN</name>
<dbReference type="Pfam" id="PF01565">
    <property type="entry name" value="FAD_binding_4"/>
    <property type="match status" value="1"/>
</dbReference>
<sequence length="1001" mass="108858">MATVELPTPTVRGTRERAVDPAALAATLSRRVAGEVRFDRGSRALYATDGSNYRQVPIGVVVPRDLDDVVATVEACRQHGAPVLSRGGGTSLAGECCNVAVIIDFSKYVNQIEAFDPVARRVIVQPGIVLDDLNAFTSRHGNLIFGPKPATHSHCTIGGMIGNDSCGSTAQWSGTTAANVRRLEILTYDGTRMWVGPTSDDEYDRILAAGGQQAEIHRRLRELRDRNAAVLRGFPELPRRISGYNLPALLPEYGFNVAQALVGSESTCVTILRAELTLLPEPSEKAMVLLGYPDIVTAAHAVPEVIPHQPFVLEGLDDKLISYESRKHMHPEALHLLPEGGAWLLVQFGGTTLDEARRKADDLVGELRRGQRPPTVKVFDDPLHEQQIWHVRESALAATARVPEMADTWPGWEDSAVPPERLGDYLHDFVTLLDEFGYGDASLYGHFGNGCLHTSIPFDMITVDGVARFRAFVERAADLCVANGGSLSGEHGDGQARGELLTKMYGPDVVRLFEEFKAIFDPDNRMNPGKVVHANPLDGQLRLGPDYAPAEPSTYFQYPADQNSFARAANRCVGVGRCRRHGGGVMCPSYMVTGDEQHSTRGRARLLFEMVRGETVTGGWHDQAVADALDLCLACKGCKRDCPVNVDMATYKAEFLAHHYAGRIRPRDHYSLGWLPVLARLALLAPGAVNSLVRAPGIGTLAKNLAGVDPRREMPAFAAASFKRWFQRRVPQGTGTRGPVLLWPDTFTTYLSPGIAAAAVGVLETAGFRVLMPRRQVCCGLTWISTGQLGIARRVLRRTLDVLAPYLRAGMPIVGLEPSCTGVFRSDVHDLLGHDLDGERLAAQTRTLAELLLERAPDFTPRLSTASGQRPKAIVQTHCHQHAVLGFDADTTLMERIGLDADVLDSGCCGLAGNFGMTSEHREVSLACAERVLLPAVRATDPATLVIADGFSCRTQIEDARAGRRPVHLAEIVNGAIRGMPVGAYPEQVLVRRPGGPRDRQ</sequence>
<dbReference type="InterPro" id="IPR016166">
    <property type="entry name" value="FAD-bd_PCMH"/>
</dbReference>
<evidence type="ECO:0000313" key="7">
    <source>
        <dbReference type="Proteomes" id="UP001597260"/>
    </source>
</evidence>
<keyword evidence="3" id="KW-0274">FAD</keyword>
<dbReference type="InterPro" id="IPR006094">
    <property type="entry name" value="Oxid_FAD_bind_N"/>
</dbReference>
<proteinExistence type="predicted"/>
<evidence type="ECO:0000256" key="4">
    <source>
        <dbReference type="ARBA" id="ARBA00023002"/>
    </source>
</evidence>
<dbReference type="Gene3D" id="1.10.45.10">
    <property type="entry name" value="Vanillyl-alcohol Oxidase, Chain A, domain 4"/>
    <property type="match status" value="1"/>
</dbReference>
<dbReference type="Gene3D" id="3.30.70.2740">
    <property type="match status" value="1"/>
</dbReference>
<dbReference type="Pfam" id="PF13183">
    <property type="entry name" value="Fer4_8"/>
    <property type="match status" value="1"/>
</dbReference>
<keyword evidence="2" id="KW-0285">Flavoprotein</keyword>
<dbReference type="SUPFAM" id="SSF46548">
    <property type="entry name" value="alpha-helical ferredoxin"/>
    <property type="match status" value="1"/>
</dbReference>
<evidence type="ECO:0000256" key="3">
    <source>
        <dbReference type="ARBA" id="ARBA00022827"/>
    </source>
</evidence>
<accession>A0ABW3Y521</accession>
<dbReference type="InterPro" id="IPR017896">
    <property type="entry name" value="4Fe4S_Fe-S-bd"/>
</dbReference>
<dbReference type="InterPro" id="IPR009051">
    <property type="entry name" value="Helical_ferredxn"/>
</dbReference>
<dbReference type="InterPro" id="IPR016171">
    <property type="entry name" value="Vanillyl_alc_oxidase_C-sub2"/>
</dbReference>
<dbReference type="Gene3D" id="1.10.1060.10">
    <property type="entry name" value="Alpha-helical ferredoxin"/>
    <property type="match status" value="1"/>
</dbReference>
<gene>
    <name evidence="6" type="ORF">ACFQ4H_00035</name>
</gene>
<dbReference type="EMBL" id="JBHTMP010000001">
    <property type="protein sequence ID" value="MFD1319494.1"/>
    <property type="molecule type" value="Genomic_DNA"/>
</dbReference>
<evidence type="ECO:0000259" key="5">
    <source>
        <dbReference type="PROSITE" id="PS51387"/>
    </source>
</evidence>
<dbReference type="InterPro" id="IPR004017">
    <property type="entry name" value="Cys_rich_dom"/>
</dbReference>
<reference evidence="7" key="1">
    <citation type="journal article" date="2019" name="Int. J. Syst. Evol. Microbiol.">
        <title>The Global Catalogue of Microorganisms (GCM) 10K type strain sequencing project: providing services to taxonomists for standard genome sequencing and annotation.</title>
        <authorList>
            <consortium name="The Broad Institute Genomics Platform"/>
            <consortium name="The Broad Institute Genome Sequencing Center for Infectious Disease"/>
            <person name="Wu L."/>
            <person name="Ma J."/>
        </authorList>
    </citation>
    <scope>NUCLEOTIDE SEQUENCE [LARGE SCALE GENOMIC DNA]</scope>
    <source>
        <strain evidence="7">JCM 31037</strain>
    </source>
</reference>
<dbReference type="InterPro" id="IPR016167">
    <property type="entry name" value="FAD-bd_PCMH_sub1"/>
</dbReference>
<dbReference type="InterPro" id="IPR016169">
    <property type="entry name" value="FAD-bd_PCMH_sub2"/>
</dbReference>